<evidence type="ECO:0000313" key="19">
    <source>
        <dbReference type="Proteomes" id="UP000314983"/>
    </source>
</evidence>
<reference evidence="19" key="1">
    <citation type="journal article" date="2014" name="Science">
        <title>Nonhuman genetics. Genomic basis for the convergent evolution of electric organs.</title>
        <authorList>
            <person name="Gallant J.R."/>
            <person name="Traeger L.L."/>
            <person name="Volkening J.D."/>
            <person name="Moffett H."/>
            <person name="Chen P.H."/>
            <person name="Novina C.D."/>
            <person name="Phillips G.N.Jr."/>
            <person name="Anand R."/>
            <person name="Wells G.B."/>
            <person name="Pinch M."/>
            <person name="Guth R."/>
            <person name="Unguez G.A."/>
            <person name="Albert J.S."/>
            <person name="Zakon H.H."/>
            <person name="Samanta M.P."/>
            <person name="Sussman M.R."/>
        </authorList>
    </citation>
    <scope>NUCLEOTIDE SEQUENCE [LARGE SCALE GENOMIC DNA]</scope>
</reference>
<dbReference type="CTD" id="402862"/>
<dbReference type="InterPro" id="IPR003175">
    <property type="entry name" value="CDI_dom"/>
</dbReference>
<keyword evidence="19" id="KW-1185">Reference proteome</keyword>
<organism evidence="18 19">
    <name type="scientific">Electrophorus electricus</name>
    <name type="common">Electric eel</name>
    <name type="synonym">Gymnotus electricus</name>
    <dbReference type="NCBI Taxonomy" id="8005"/>
    <lineage>
        <taxon>Eukaryota</taxon>
        <taxon>Metazoa</taxon>
        <taxon>Chordata</taxon>
        <taxon>Craniata</taxon>
        <taxon>Vertebrata</taxon>
        <taxon>Euteleostomi</taxon>
        <taxon>Actinopterygii</taxon>
        <taxon>Neopterygii</taxon>
        <taxon>Teleostei</taxon>
        <taxon>Ostariophysi</taxon>
        <taxon>Gymnotiformes</taxon>
        <taxon>Gymnotoidei</taxon>
        <taxon>Gymnotidae</taxon>
        <taxon>Electrophorus</taxon>
    </lineage>
</organism>
<evidence type="ECO:0000259" key="17">
    <source>
        <dbReference type="Pfam" id="PF02234"/>
    </source>
</evidence>
<evidence type="ECO:0000256" key="16">
    <source>
        <dbReference type="SAM" id="MobiDB-lite"/>
    </source>
</evidence>
<dbReference type="Gene3D" id="4.10.365.10">
    <property type="entry name" value="p27"/>
    <property type="match status" value="1"/>
</dbReference>
<accession>A0A4W4DQC2</accession>
<evidence type="ECO:0000256" key="13">
    <source>
        <dbReference type="ARBA" id="ARBA00031903"/>
    </source>
</evidence>
<proteinExistence type="inferred from homology"/>
<gene>
    <name evidence="18" type="primary">cdkn1ba</name>
</gene>
<evidence type="ECO:0000256" key="5">
    <source>
        <dbReference type="ARBA" id="ARBA00014547"/>
    </source>
</evidence>
<reference evidence="18" key="4">
    <citation type="submission" date="2025-08" db="UniProtKB">
        <authorList>
            <consortium name="Ensembl"/>
        </authorList>
    </citation>
    <scope>IDENTIFICATION</scope>
</reference>
<dbReference type="Pfam" id="PF02234">
    <property type="entry name" value="CDI"/>
    <property type="match status" value="1"/>
</dbReference>
<evidence type="ECO:0000256" key="14">
    <source>
        <dbReference type="ARBA" id="ARBA00031925"/>
    </source>
</evidence>
<dbReference type="GO" id="GO:0000082">
    <property type="term" value="P:G1/S transition of mitotic cell cycle"/>
    <property type="evidence" value="ECO:0007669"/>
    <property type="project" value="TreeGrafter"/>
</dbReference>
<dbReference type="STRING" id="8005.ENSEEEP00000001327"/>
<evidence type="ECO:0000256" key="4">
    <source>
        <dbReference type="ARBA" id="ARBA00006726"/>
    </source>
</evidence>
<dbReference type="PANTHER" id="PTHR10265">
    <property type="entry name" value="CYCLIN-DEPENDENT KINASE INHIBITOR 1"/>
    <property type="match status" value="1"/>
</dbReference>
<dbReference type="Proteomes" id="UP000314983">
    <property type="component" value="Chromosome 7"/>
</dbReference>
<keyword evidence="8" id="KW-0967">Endosome</keyword>
<evidence type="ECO:0000256" key="1">
    <source>
        <dbReference type="ARBA" id="ARBA00004123"/>
    </source>
</evidence>
<dbReference type="Ensembl" id="ENSEEET00000001358.2">
    <property type="protein sequence ID" value="ENSEEEP00000001327.2"/>
    <property type="gene ID" value="ENSEEEG00000000885.2"/>
</dbReference>
<evidence type="ECO:0000256" key="10">
    <source>
        <dbReference type="ARBA" id="ARBA00023013"/>
    </source>
</evidence>
<feature type="compositionally biased region" description="Basic and acidic residues" evidence="16">
    <location>
        <begin position="166"/>
        <end position="175"/>
    </location>
</feature>
<dbReference type="InterPro" id="IPR044898">
    <property type="entry name" value="CDI_dom_sf"/>
</dbReference>
<comment type="similarity">
    <text evidence="4">Belongs to the CDI family.</text>
</comment>
<dbReference type="RefSeq" id="XP_026857980.2">
    <property type="nucleotide sequence ID" value="XM_027002179.2"/>
</dbReference>
<evidence type="ECO:0000256" key="6">
    <source>
        <dbReference type="ARBA" id="ARBA00022490"/>
    </source>
</evidence>
<reference evidence="18" key="3">
    <citation type="submission" date="2020-05" db="EMBL/GenBank/DDBJ databases">
        <title>Electrophorus electricus (electric eel) genome, fEleEle1, primary haplotype.</title>
        <authorList>
            <person name="Myers G."/>
            <person name="Meyer A."/>
            <person name="Fedrigo O."/>
            <person name="Formenti G."/>
            <person name="Rhie A."/>
            <person name="Tracey A."/>
            <person name="Sims Y."/>
            <person name="Jarvis E.D."/>
        </authorList>
    </citation>
    <scope>NUCLEOTIDE SEQUENCE [LARGE SCALE GENOMIC DNA]</scope>
</reference>
<dbReference type="GO" id="GO:0008285">
    <property type="term" value="P:negative regulation of cell population proliferation"/>
    <property type="evidence" value="ECO:0007669"/>
    <property type="project" value="TreeGrafter"/>
</dbReference>
<dbReference type="OMA" id="SERQTHC"/>
<comment type="subcellular location">
    <subcellularLocation>
        <location evidence="3">Cytoplasm</location>
    </subcellularLocation>
    <subcellularLocation>
        <location evidence="2">Endosome</location>
    </subcellularLocation>
    <subcellularLocation>
        <location evidence="1">Nucleus</location>
    </subcellularLocation>
</comment>
<dbReference type="GO" id="GO:0004861">
    <property type="term" value="F:cyclin-dependent protein serine/threonine kinase inhibitor activity"/>
    <property type="evidence" value="ECO:0007669"/>
    <property type="project" value="InterPro"/>
</dbReference>
<dbReference type="GeneID" id="113572522"/>
<sequence>MWKMSNVRLSNGSPPLERVDARLADHTKPPVCRNLFGSVDPEEFRRDYLEQLQEMEKADTEKWNFDFSKNEPLSPGKYEWEEVDGKDLPDFYTRPPHNVKRAPTAGTVDHNGNRSCLLRTPSQESGGGHSENTAAESRSDYRETRAAARKRPSSEDRDSPCQSKRSNNDTEEANHCPDMSRSVEQTPRKSDPKT</sequence>
<keyword evidence="6" id="KW-0963">Cytoplasm</keyword>
<protein>
    <recommendedName>
        <fullName evidence="5">Cyclin-dependent kinase inhibitor 1B</fullName>
    </recommendedName>
    <alternativeName>
        <fullName evidence="14">Cyclin-dependent kinase inhibitor p27</fullName>
    </alternativeName>
    <alternativeName>
        <fullName evidence="13">p27Kip1</fullName>
    </alternativeName>
</protein>
<feature type="compositionally biased region" description="Polar residues" evidence="16">
    <location>
        <begin position="120"/>
        <end position="136"/>
    </location>
</feature>
<reference evidence="18" key="5">
    <citation type="submission" date="2025-09" db="UniProtKB">
        <authorList>
            <consortium name="Ensembl"/>
        </authorList>
    </citation>
    <scope>IDENTIFICATION</scope>
</reference>
<feature type="region of interest" description="Disordered" evidence="16">
    <location>
        <begin position="86"/>
        <end position="194"/>
    </location>
</feature>
<evidence type="ECO:0000256" key="11">
    <source>
        <dbReference type="ARBA" id="ARBA00023242"/>
    </source>
</evidence>
<dbReference type="AlphaFoldDB" id="A0A4W4DQC2"/>
<dbReference type="GO" id="GO:0045930">
    <property type="term" value="P:negative regulation of mitotic cell cycle"/>
    <property type="evidence" value="ECO:0007669"/>
    <property type="project" value="TreeGrafter"/>
</dbReference>
<evidence type="ECO:0000256" key="12">
    <source>
        <dbReference type="ARBA" id="ARBA00023306"/>
    </source>
</evidence>
<evidence type="ECO:0000256" key="3">
    <source>
        <dbReference type="ARBA" id="ARBA00004496"/>
    </source>
</evidence>
<evidence type="ECO:0000256" key="7">
    <source>
        <dbReference type="ARBA" id="ARBA00022553"/>
    </source>
</evidence>
<keyword evidence="7" id="KW-0597">Phosphoprotein</keyword>
<dbReference type="GO" id="GO:0005768">
    <property type="term" value="C:endosome"/>
    <property type="evidence" value="ECO:0007669"/>
    <property type="project" value="UniProtKB-SubCell"/>
</dbReference>
<dbReference type="PANTHER" id="PTHR10265:SF9">
    <property type="entry name" value="CYCLIN-DEPENDENT KINASE INHIBITOR 1B"/>
    <property type="match status" value="1"/>
</dbReference>
<keyword evidence="9" id="KW-0832">Ubl conjugation</keyword>
<dbReference type="GO" id="GO:0051087">
    <property type="term" value="F:protein-folding chaperone binding"/>
    <property type="evidence" value="ECO:0007669"/>
    <property type="project" value="TreeGrafter"/>
</dbReference>
<evidence type="ECO:0000256" key="8">
    <source>
        <dbReference type="ARBA" id="ARBA00022753"/>
    </source>
</evidence>
<evidence type="ECO:0000313" key="18">
    <source>
        <dbReference type="Ensembl" id="ENSEEEP00000001327.2"/>
    </source>
</evidence>
<dbReference type="GO" id="GO:0005634">
    <property type="term" value="C:nucleus"/>
    <property type="evidence" value="ECO:0007669"/>
    <property type="project" value="UniProtKB-SubCell"/>
</dbReference>
<keyword evidence="10" id="KW-0649">Protein kinase inhibitor</keyword>
<evidence type="ECO:0000256" key="9">
    <source>
        <dbReference type="ARBA" id="ARBA00022843"/>
    </source>
</evidence>
<reference evidence="19" key="2">
    <citation type="journal article" date="2017" name="Sci. Adv.">
        <title>A tail of two voltages: Proteomic comparison of the three electric organs of the electric eel.</title>
        <authorList>
            <person name="Traeger L.L."/>
            <person name="Sabat G."/>
            <person name="Barrett-Wilt G.A."/>
            <person name="Wells G.B."/>
            <person name="Sussman M.R."/>
        </authorList>
    </citation>
    <scope>NUCLEOTIDE SEQUENCE [LARGE SCALE GENOMIC DNA]</scope>
</reference>
<comment type="function">
    <text evidence="15">Important regulator of cell cycle progression. Inhibits the kinase activity of CDK2 bound to cyclin A, but has little inhibitory activity on CDK2 bound to SPDYA. Involved in G1 arrest. Potent inhibitor of cyclin E- and cyclin A-CDK2 complexes. Forms a complex with cyclin type D-CDK4 complexes and is involved in the assembly, stability, and modulation of CCND1-CDK4 complex activation. Acts either as an inhibitor or an activator of cyclin type D-CDK4 complexes depending on its phosphorylation state and/or stoichometry.</text>
</comment>
<feature type="domain" description="Cyclin-dependent kinase inhibitor" evidence="17">
    <location>
        <begin position="34"/>
        <end position="83"/>
    </location>
</feature>
<feature type="compositionally biased region" description="Basic and acidic residues" evidence="16">
    <location>
        <begin position="137"/>
        <end position="159"/>
    </location>
</feature>
<evidence type="ECO:0000256" key="2">
    <source>
        <dbReference type="ARBA" id="ARBA00004177"/>
    </source>
</evidence>
<keyword evidence="12" id="KW-0131">Cell cycle</keyword>
<dbReference type="GeneTree" id="ENSGT00940000159852"/>
<keyword evidence="11" id="KW-0539">Nucleus</keyword>
<name>A0A4W4DQC2_ELEEL</name>
<evidence type="ECO:0000256" key="15">
    <source>
        <dbReference type="ARBA" id="ARBA00045727"/>
    </source>
</evidence>